<evidence type="ECO:0000256" key="1">
    <source>
        <dbReference type="ARBA" id="ARBA00006484"/>
    </source>
</evidence>
<evidence type="ECO:0000256" key="2">
    <source>
        <dbReference type="ARBA" id="ARBA00023002"/>
    </source>
</evidence>
<keyword evidence="4" id="KW-1185">Reference proteome</keyword>
<dbReference type="GO" id="GO:0032787">
    <property type="term" value="P:monocarboxylic acid metabolic process"/>
    <property type="evidence" value="ECO:0007669"/>
    <property type="project" value="UniProtKB-ARBA"/>
</dbReference>
<dbReference type="EMBL" id="FNBE01000011">
    <property type="protein sequence ID" value="SDG38467.1"/>
    <property type="molecule type" value="Genomic_DNA"/>
</dbReference>
<dbReference type="GO" id="GO:0016491">
    <property type="term" value="F:oxidoreductase activity"/>
    <property type="evidence" value="ECO:0007669"/>
    <property type="project" value="UniProtKB-KW"/>
</dbReference>
<dbReference type="InterPro" id="IPR050259">
    <property type="entry name" value="SDR"/>
</dbReference>
<dbReference type="SUPFAM" id="SSF51735">
    <property type="entry name" value="NAD(P)-binding Rossmann-fold domains"/>
    <property type="match status" value="1"/>
</dbReference>
<comment type="similarity">
    <text evidence="1">Belongs to the short-chain dehydrogenases/reductases (SDR) family.</text>
</comment>
<dbReference type="PROSITE" id="PS00061">
    <property type="entry name" value="ADH_SHORT"/>
    <property type="match status" value="1"/>
</dbReference>
<evidence type="ECO:0000313" key="4">
    <source>
        <dbReference type="Proteomes" id="UP000198967"/>
    </source>
</evidence>
<sequence>MTRSDPASRRARFGLDKLPYWQQERRVQDLLDLTGTRVAVTGGGGANLGQAIVHRLAGAGADVAVIDRDGPLAAGVAEAAATRWGARVHPFTADLTRATECRRVVDEVRAELGDIDVWVNNVGGGAGGFAAMTAEDIDRVVGTTFLCTLYGTHAVLPGMLERGRGTIVNISSEGGLMANPHITLYNSCKAGVDGFTRNLAAEVGPRGIRVVGVRPGMMLGESLVASLNDPEGYPDRLASMSDAVDRITVGRACLPEEVANMVVFLVSPAGEHVHGTSVSVGGGMSA</sequence>
<dbReference type="CDD" id="cd05233">
    <property type="entry name" value="SDR_c"/>
    <property type="match status" value="1"/>
</dbReference>
<dbReference type="Gene3D" id="3.40.50.720">
    <property type="entry name" value="NAD(P)-binding Rossmann-like Domain"/>
    <property type="match status" value="1"/>
</dbReference>
<dbReference type="PANTHER" id="PTHR42879">
    <property type="entry name" value="3-OXOACYL-(ACYL-CARRIER-PROTEIN) REDUCTASE"/>
    <property type="match status" value="1"/>
</dbReference>
<dbReference type="InterPro" id="IPR020904">
    <property type="entry name" value="Sc_DH/Rdtase_CS"/>
</dbReference>
<dbReference type="InterPro" id="IPR036291">
    <property type="entry name" value="NAD(P)-bd_dom_sf"/>
</dbReference>
<dbReference type="InterPro" id="IPR002347">
    <property type="entry name" value="SDR_fam"/>
</dbReference>
<dbReference type="AlphaFoldDB" id="A0A1G7TT73"/>
<dbReference type="Pfam" id="PF13561">
    <property type="entry name" value="adh_short_C2"/>
    <property type="match status" value="1"/>
</dbReference>
<keyword evidence="2" id="KW-0560">Oxidoreductase</keyword>
<accession>A0A1G7TT73</accession>
<protein>
    <submittedName>
        <fullName evidence="3">3-oxoacyl-[acyl-carrier protein] reductase</fullName>
    </submittedName>
</protein>
<organism evidence="3 4">
    <name type="scientific">Pseudonocardia oroxyli</name>
    <dbReference type="NCBI Taxonomy" id="366584"/>
    <lineage>
        <taxon>Bacteria</taxon>
        <taxon>Bacillati</taxon>
        <taxon>Actinomycetota</taxon>
        <taxon>Actinomycetes</taxon>
        <taxon>Pseudonocardiales</taxon>
        <taxon>Pseudonocardiaceae</taxon>
        <taxon>Pseudonocardia</taxon>
    </lineage>
</organism>
<name>A0A1G7TT73_PSEOR</name>
<dbReference type="STRING" id="366584.SAMN05216377_111128"/>
<dbReference type="PRINTS" id="PR00081">
    <property type="entry name" value="GDHRDH"/>
</dbReference>
<dbReference type="Proteomes" id="UP000198967">
    <property type="component" value="Unassembled WGS sequence"/>
</dbReference>
<dbReference type="FunFam" id="3.40.50.720:FF:000084">
    <property type="entry name" value="Short-chain dehydrogenase reductase"/>
    <property type="match status" value="1"/>
</dbReference>
<dbReference type="PRINTS" id="PR00080">
    <property type="entry name" value="SDRFAMILY"/>
</dbReference>
<dbReference type="OrthoDB" id="5242868at2"/>
<proteinExistence type="inferred from homology"/>
<dbReference type="RefSeq" id="WP_093086059.1">
    <property type="nucleotide sequence ID" value="NZ_FNBE01000011.1"/>
</dbReference>
<reference evidence="3 4" key="1">
    <citation type="submission" date="2016-10" db="EMBL/GenBank/DDBJ databases">
        <authorList>
            <person name="de Groot N.N."/>
        </authorList>
    </citation>
    <scope>NUCLEOTIDE SEQUENCE [LARGE SCALE GENOMIC DNA]</scope>
    <source>
        <strain evidence="3 4">CGMCC 4.3143</strain>
    </source>
</reference>
<gene>
    <name evidence="3" type="ORF">SAMN05216377_111128</name>
</gene>
<evidence type="ECO:0000313" key="3">
    <source>
        <dbReference type="EMBL" id="SDG38467.1"/>
    </source>
</evidence>